<dbReference type="Proteomes" id="UP000285060">
    <property type="component" value="Unassembled WGS sequence"/>
</dbReference>
<accession>A0A3R6VIF9</accession>
<organism evidence="3 4">
    <name type="scientific">Aphanomyces invadans</name>
    <dbReference type="NCBI Taxonomy" id="157072"/>
    <lineage>
        <taxon>Eukaryota</taxon>
        <taxon>Sar</taxon>
        <taxon>Stramenopiles</taxon>
        <taxon>Oomycota</taxon>
        <taxon>Saprolegniomycetes</taxon>
        <taxon>Saprolegniales</taxon>
        <taxon>Verrucalvaceae</taxon>
        <taxon>Aphanomyces</taxon>
    </lineage>
</organism>
<dbReference type="Gene3D" id="3.40.50.720">
    <property type="entry name" value="NAD(P)-binding Rossmann-like Domain"/>
    <property type="match status" value="1"/>
</dbReference>
<proteinExistence type="inferred from homology"/>
<dbReference type="InterPro" id="IPR036291">
    <property type="entry name" value="NAD(P)-bd_dom_sf"/>
</dbReference>
<name>A0A3R6VIF9_9STRA</name>
<gene>
    <name evidence="3" type="ORF">DYB32_000302</name>
</gene>
<dbReference type="PANTHER" id="PTHR24320:SF148">
    <property type="entry name" value="NAD(P)-BINDING ROSSMANN-FOLD SUPERFAMILY PROTEIN"/>
    <property type="match status" value="1"/>
</dbReference>
<protein>
    <submittedName>
        <fullName evidence="3">Uncharacterized protein</fullName>
    </submittedName>
</protein>
<dbReference type="PRINTS" id="PR00081">
    <property type="entry name" value="GDHRDH"/>
</dbReference>
<comment type="caution">
    <text evidence="3">The sequence shown here is derived from an EMBL/GenBank/DDBJ whole genome shotgun (WGS) entry which is preliminary data.</text>
</comment>
<keyword evidence="2" id="KW-0560">Oxidoreductase</keyword>
<evidence type="ECO:0000256" key="2">
    <source>
        <dbReference type="ARBA" id="ARBA00023002"/>
    </source>
</evidence>
<dbReference type="EMBL" id="QUSY01000006">
    <property type="protein sequence ID" value="RHY35239.1"/>
    <property type="molecule type" value="Genomic_DNA"/>
</dbReference>
<sequence>MKQATPMAPKFSFKDIPSLANKVAIVTGASAGIGLITARELAKKQCHVILACRSKAKTEPVVQSIAAIAPDAKVEFMELDLMSLKSVHAFSEAFKTRNLPLHILINNAGIMAPPFALSADGFESQFATNHIGHMALTLRLLPVLERSAPSRIVVVSSAAHNYVSSQGINLDTLNDARAYSAWTWYGQSKLANILFARELDRRLAARGISNVFVNTLHPGVIVSELMRHTNCFVRLIMRPFQMSTEDGAKTQLYAATQPDIEQQNLHGKFFVPIARVGESNALGQDEALAKRLWEFTEAAIAKCIGPPPP</sequence>
<dbReference type="PANTHER" id="PTHR24320">
    <property type="entry name" value="RETINOL DEHYDROGENASE"/>
    <property type="match status" value="1"/>
</dbReference>
<dbReference type="InterPro" id="IPR002347">
    <property type="entry name" value="SDR_fam"/>
</dbReference>
<dbReference type="GO" id="GO:0016491">
    <property type="term" value="F:oxidoreductase activity"/>
    <property type="evidence" value="ECO:0007669"/>
    <property type="project" value="UniProtKB-KW"/>
</dbReference>
<evidence type="ECO:0000313" key="3">
    <source>
        <dbReference type="EMBL" id="RHY35239.1"/>
    </source>
</evidence>
<dbReference type="VEuPathDB" id="FungiDB:H310_01073"/>
<dbReference type="SUPFAM" id="SSF51735">
    <property type="entry name" value="NAD(P)-binding Rossmann-fold domains"/>
    <property type="match status" value="1"/>
</dbReference>
<comment type="similarity">
    <text evidence="1">Belongs to the short-chain dehydrogenases/reductases (SDR) family.</text>
</comment>
<dbReference type="AlphaFoldDB" id="A0A3R6VIF9"/>
<evidence type="ECO:0000313" key="4">
    <source>
        <dbReference type="Proteomes" id="UP000285060"/>
    </source>
</evidence>
<evidence type="ECO:0000256" key="1">
    <source>
        <dbReference type="ARBA" id="ARBA00006484"/>
    </source>
</evidence>
<keyword evidence="4" id="KW-1185">Reference proteome</keyword>
<dbReference type="Pfam" id="PF00106">
    <property type="entry name" value="adh_short"/>
    <property type="match status" value="1"/>
</dbReference>
<dbReference type="CDD" id="cd05327">
    <property type="entry name" value="retinol-DH_like_SDR_c_like"/>
    <property type="match status" value="1"/>
</dbReference>
<reference evidence="3 4" key="1">
    <citation type="submission" date="2018-08" db="EMBL/GenBank/DDBJ databases">
        <title>Aphanomyces genome sequencing and annotation.</title>
        <authorList>
            <person name="Minardi D."/>
            <person name="Oidtmann B."/>
            <person name="Van Der Giezen M."/>
            <person name="Studholme D.J."/>
        </authorList>
    </citation>
    <scope>NUCLEOTIDE SEQUENCE [LARGE SCALE GENOMIC DNA]</scope>
    <source>
        <strain evidence="3 4">NJM0002</strain>
    </source>
</reference>